<feature type="domain" description="Transposase IS110-like N-terminal" evidence="1">
    <location>
        <begin position="7"/>
        <end position="151"/>
    </location>
</feature>
<evidence type="ECO:0000313" key="3">
    <source>
        <dbReference type="EMBL" id="SJZ78260.1"/>
    </source>
</evidence>
<dbReference type="GO" id="GO:0003677">
    <property type="term" value="F:DNA binding"/>
    <property type="evidence" value="ECO:0007669"/>
    <property type="project" value="InterPro"/>
</dbReference>
<dbReference type="OrthoDB" id="355778at2"/>
<keyword evidence="4" id="KW-1185">Reference proteome</keyword>
<accession>A0A1T4NG58</accession>
<dbReference type="InterPro" id="IPR003346">
    <property type="entry name" value="Transposase_20"/>
</dbReference>
<proteinExistence type="predicted"/>
<dbReference type="Proteomes" id="UP000190423">
    <property type="component" value="Unassembled WGS sequence"/>
</dbReference>
<dbReference type="Pfam" id="PF01548">
    <property type="entry name" value="DEDD_Tnp_IS110"/>
    <property type="match status" value="1"/>
</dbReference>
<evidence type="ECO:0000259" key="1">
    <source>
        <dbReference type="Pfam" id="PF01548"/>
    </source>
</evidence>
<dbReference type="PANTHER" id="PTHR33055">
    <property type="entry name" value="TRANSPOSASE FOR INSERTION SEQUENCE ELEMENT IS1111A"/>
    <property type="match status" value="1"/>
</dbReference>
<dbReference type="Pfam" id="PF02371">
    <property type="entry name" value="Transposase_20"/>
    <property type="match status" value="1"/>
</dbReference>
<dbReference type="GO" id="GO:0006313">
    <property type="term" value="P:DNA transposition"/>
    <property type="evidence" value="ECO:0007669"/>
    <property type="project" value="InterPro"/>
</dbReference>
<evidence type="ECO:0000313" key="4">
    <source>
        <dbReference type="Proteomes" id="UP000190423"/>
    </source>
</evidence>
<dbReference type="InterPro" id="IPR047650">
    <property type="entry name" value="Transpos_IS110"/>
</dbReference>
<dbReference type="GO" id="GO:0004803">
    <property type="term" value="F:transposase activity"/>
    <property type="evidence" value="ECO:0007669"/>
    <property type="project" value="InterPro"/>
</dbReference>
<dbReference type="STRING" id="261392.SAMN02745149_02252"/>
<name>A0A1T4NG58_TREPO</name>
<dbReference type="NCBIfam" id="NF033542">
    <property type="entry name" value="transpos_IS110"/>
    <property type="match status" value="1"/>
</dbReference>
<dbReference type="EMBL" id="FUWG01000032">
    <property type="protein sequence ID" value="SJZ78260.1"/>
    <property type="molecule type" value="Genomic_DNA"/>
</dbReference>
<organism evidence="3 4">
    <name type="scientific">Treponema porcinum</name>
    <dbReference type="NCBI Taxonomy" id="261392"/>
    <lineage>
        <taxon>Bacteria</taxon>
        <taxon>Pseudomonadati</taxon>
        <taxon>Spirochaetota</taxon>
        <taxon>Spirochaetia</taxon>
        <taxon>Spirochaetales</taxon>
        <taxon>Treponemataceae</taxon>
        <taxon>Treponema</taxon>
    </lineage>
</organism>
<evidence type="ECO:0000259" key="2">
    <source>
        <dbReference type="Pfam" id="PF02371"/>
    </source>
</evidence>
<dbReference type="PANTHER" id="PTHR33055:SF3">
    <property type="entry name" value="PUTATIVE TRANSPOSASE FOR IS117-RELATED"/>
    <property type="match status" value="1"/>
</dbReference>
<dbReference type="RefSeq" id="WP_078931922.1">
    <property type="nucleotide sequence ID" value="NZ_FUWG01000032.1"/>
</dbReference>
<sequence>MEQKRFVGIDLGKRTYEIKFIHSNGKVTGTNGLTSPKGRKELYKKLNQTDRVAIEVCSLAMVMVKEIRKEVGCEVVLLNPSQIALIYRSVKKNDKEDALKLARLVQKFSNEELPSVELPSEHEENLRQILTEMRQLKHDRTKEINRMHAIFLESGITEITKKDLDNNNNRKECVKMLNGLFLLQAERNIKKLELIEKQIEEVEGLLDKEIEGDRNIEKLEEIPGVGKQLASAFVAFLGDGSRFPNVGAIGAATGLVPRLDMSSTICRLGHITKCGNRNLRSLLILAAWSHVRSKGSGALREKYLYMTQVQSKGKKIAIVAVARKLAELMYTLLKTGTSYENRPSTSISQLAVEALSKAS</sequence>
<protein>
    <submittedName>
        <fullName evidence="3">Transposase</fullName>
    </submittedName>
</protein>
<dbReference type="InterPro" id="IPR002525">
    <property type="entry name" value="Transp_IS110-like_N"/>
</dbReference>
<dbReference type="AlphaFoldDB" id="A0A1T4NG58"/>
<feature type="domain" description="Transposase IS116/IS110/IS902 C-terminal" evidence="2">
    <location>
        <begin position="217"/>
        <end position="298"/>
    </location>
</feature>
<reference evidence="3 4" key="1">
    <citation type="submission" date="2017-02" db="EMBL/GenBank/DDBJ databases">
        <authorList>
            <person name="Peterson S.W."/>
        </authorList>
    </citation>
    <scope>NUCLEOTIDE SEQUENCE [LARGE SCALE GENOMIC DNA]</scope>
    <source>
        <strain evidence="3 4">ATCC BAA-908</strain>
    </source>
</reference>
<gene>
    <name evidence="3" type="ORF">SAMN02745149_02252</name>
</gene>
<dbReference type="GeneID" id="78317516"/>